<name>A0A511WZW4_9BACI</name>
<accession>A0A511WZW4</accession>
<organism evidence="1 2">
    <name type="scientific">Halolactibacillus alkaliphilus</name>
    <dbReference type="NCBI Taxonomy" id="442899"/>
    <lineage>
        <taxon>Bacteria</taxon>
        <taxon>Bacillati</taxon>
        <taxon>Bacillota</taxon>
        <taxon>Bacilli</taxon>
        <taxon>Bacillales</taxon>
        <taxon>Bacillaceae</taxon>
        <taxon>Halolactibacillus</taxon>
    </lineage>
</organism>
<dbReference type="EMBL" id="BJYE01000006">
    <property type="protein sequence ID" value="GEN56236.1"/>
    <property type="molecule type" value="Genomic_DNA"/>
</dbReference>
<sequence>MKIKMLVQSQYKSELLREGKVYDVKEETAKRWIESKLAVDASTETSSKTIK</sequence>
<reference evidence="1 2" key="1">
    <citation type="submission" date="2019-07" db="EMBL/GenBank/DDBJ databases">
        <title>Whole genome shotgun sequence of Halolactibacillus alkaliphilus NBRC 103919.</title>
        <authorList>
            <person name="Hosoyama A."/>
            <person name="Uohara A."/>
            <person name="Ohji S."/>
            <person name="Ichikawa N."/>
        </authorList>
    </citation>
    <scope>NUCLEOTIDE SEQUENCE [LARGE SCALE GENOMIC DNA]</scope>
    <source>
        <strain evidence="1 2">NBRC 103919</strain>
    </source>
</reference>
<comment type="caution">
    <text evidence="1">The sequence shown here is derived from an EMBL/GenBank/DDBJ whole genome shotgun (WGS) entry which is preliminary data.</text>
</comment>
<dbReference type="AlphaFoldDB" id="A0A511WZW4"/>
<protein>
    <submittedName>
        <fullName evidence="1">Uncharacterized protein</fullName>
    </submittedName>
</protein>
<proteinExistence type="predicted"/>
<dbReference type="Proteomes" id="UP000321400">
    <property type="component" value="Unassembled WGS sequence"/>
</dbReference>
<keyword evidence="2" id="KW-1185">Reference proteome</keyword>
<evidence type="ECO:0000313" key="2">
    <source>
        <dbReference type="Proteomes" id="UP000321400"/>
    </source>
</evidence>
<gene>
    <name evidence="1" type="ORF">HAL01_07000</name>
</gene>
<evidence type="ECO:0000313" key="1">
    <source>
        <dbReference type="EMBL" id="GEN56236.1"/>
    </source>
</evidence>